<sequence>MKKSLAAVAVCAIIAAASLSAFAQSAMSKGQLLYVPCYSHIYHGVKTRPFDLTITLSVRNADPRRAMRITAVDYYGSDGKLIKRFLTHESPLPPMAAREFTVEQNDTSGGSGASFLVRWRADAPVNEPVVESVMIGTANSQGISFTSRGVAVQE</sequence>
<evidence type="ECO:0000313" key="3">
    <source>
        <dbReference type="Proteomes" id="UP000198324"/>
    </source>
</evidence>
<dbReference type="RefSeq" id="WP_089273335.1">
    <property type="nucleotide sequence ID" value="NZ_FZOC01000002.1"/>
</dbReference>
<dbReference type="AlphaFoldDB" id="A0A238ZH11"/>
<evidence type="ECO:0008006" key="4">
    <source>
        <dbReference type="Google" id="ProtNLM"/>
    </source>
</evidence>
<proteinExistence type="predicted"/>
<reference evidence="2 3" key="1">
    <citation type="submission" date="2017-06" db="EMBL/GenBank/DDBJ databases">
        <authorList>
            <person name="Kim H.J."/>
            <person name="Triplett B.A."/>
        </authorList>
    </citation>
    <scope>NUCLEOTIDE SEQUENCE [LARGE SCALE GENOMIC DNA]</scope>
    <source>
        <strain evidence="2 3">DSM 13116</strain>
    </source>
</reference>
<dbReference type="OrthoDB" id="283474at2"/>
<feature type="chain" id="PRO_5012692345" description="DUF3124 domain-containing protein" evidence="1">
    <location>
        <begin position="24"/>
        <end position="154"/>
    </location>
</feature>
<dbReference type="InterPro" id="IPR021471">
    <property type="entry name" value="DUF3124"/>
</dbReference>
<evidence type="ECO:0000313" key="2">
    <source>
        <dbReference type="EMBL" id="SNR82627.1"/>
    </source>
</evidence>
<name>A0A238ZH11_9BACT</name>
<feature type="signal peptide" evidence="1">
    <location>
        <begin position="1"/>
        <end position="23"/>
    </location>
</feature>
<organism evidence="2 3">
    <name type="scientific">Humidesulfovibrio mexicanus</name>
    <dbReference type="NCBI Taxonomy" id="147047"/>
    <lineage>
        <taxon>Bacteria</taxon>
        <taxon>Pseudomonadati</taxon>
        <taxon>Thermodesulfobacteriota</taxon>
        <taxon>Desulfovibrionia</taxon>
        <taxon>Desulfovibrionales</taxon>
        <taxon>Desulfovibrionaceae</taxon>
        <taxon>Humidesulfovibrio</taxon>
    </lineage>
</organism>
<protein>
    <recommendedName>
        <fullName evidence="4">DUF3124 domain-containing protein</fullName>
    </recommendedName>
</protein>
<dbReference type="EMBL" id="FZOC01000002">
    <property type="protein sequence ID" value="SNR82627.1"/>
    <property type="molecule type" value="Genomic_DNA"/>
</dbReference>
<gene>
    <name evidence="2" type="ORF">SAMN04488503_1535</name>
</gene>
<keyword evidence="3" id="KW-1185">Reference proteome</keyword>
<keyword evidence="1" id="KW-0732">Signal</keyword>
<accession>A0A238ZH11</accession>
<evidence type="ECO:0000256" key="1">
    <source>
        <dbReference type="SAM" id="SignalP"/>
    </source>
</evidence>
<dbReference type="Pfam" id="PF11322">
    <property type="entry name" value="DUF3124"/>
    <property type="match status" value="1"/>
</dbReference>
<dbReference type="Proteomes" id="UP000198324">
    <property type="component" value="Unassembled WGS sequence"/>
</dbReference>